<dbReference type="EMBL" id="JH687400">
    <property type="protein sequence ID" value="EIM79917.1"/>
    <property type="molecule type" value="Genomic_DNA"/>
</dbReference>
<dbReference type="GO" id="GO:0003712">
    <property type="term" value="F:transcription coregulator activity"/>
    <property type="evidence" value="ECO:0007669"/>
    <property type="project" value="InterPro"/>
</dbReference>
<keyword evidence="11" id="KW-1185">Reference proteome</keyword>
<organism evidence="10 11">
    <name type="scientific">Stereum hirsutum (strain FP-91666)</name>
    <name type="common">White-rot fungus</name>
    <dbReference type="NCBI Taxonomy" id="721885"/>
    <lineage>
        <taxon>Eukaryota</taxon>
        <taxon>Fungi</taxon>
        <taxon>Dikarya</taxon>
        <taxon>Basidiomycota</taxon>
        <taxon>Agaricomycotina</taxon>
        <taxon>Agaricomycetes</taxon>
        <taxon>Russulales</taxon>
        <taxon>Stereaceae</taxon>
        <taxon>Stereum</taxon>
    </lineage>
</organism>
<name>R7S020_STEHR</name>
<dbReference type="eggNOG" id="KOG4522">
    <property type="taxonomic scope" value="Eukaryota"/>
</dbReference>
<dbReference type="RefSeq" id="XP_007310909.1">
    <property type="nucleotide sequence ID" value="XM_007310847.1"/>
</dbReference>
<comment type="similarity">
    <text evidence="2">Belongs to the Mediator complex subunit 12 family.</text>
</comment>
<keyword evidence="5" id="KW-0804">Transcription</keyword>
<evidence type="ECO:0000256" key="4">
    <source>
        <dbReference type="ARBA" id="ARBA00023015"/>
    </source>
</evidence>
<comment type="subcellular location">
    <subcellularLocation>
        <location evidence="1">Nucleus</location>
    </subcellularLocation>
</comment>
<protein>
    <recommendedName>
        <fullName evidence="3">Mediator of RNA polymerase II transcription subunit 12</fullName>
    </recommendedName>
    <alternativeName>
        <fullName evidence="7">Mediator complex subunit 12</fullName>
    </alternativeName>
</protein>
<keyword evidence="4" id="KW-0805">Transcription regulation</keyword>
<dbReference type="OrthoDB" id="20828at2759"/>
<feature type="domain" description="Mediator complex subunit Med12" evidence="9">
    <location>
        <begin position="109"/>
        <end position="172"/>
    </location>
</feature>
<evidence type="ECO:0000313" key="11">
    <source>
        <dbReference type="Proteomes" id="UP000053927"/>
    </source>
</evidence>
<evidence type="ECO:0000313" key="10">
    <source>
        <dbReference type="EMBL" id="EIM79917.1"/>
    </source>
</evidence>
<dbReference type="OMA" id="RPWEWTE"/>
<proteinExistence type="inferred from homology"/>
<evidence type="ECO:0000256" key="8">
    <source>
        <dbReference type="SAM" id="MobiDB-lite"/>
    </source>
</evidence>
<evidence type="ECO:0000256" key="7">
    <source>
        <dbReference type="ARBA" id="ARBA00032010"/>
    </source>
</evidence>
<dbReference type="Proteomes" id="UP000053927">
    <property type="component" value="Unassembled WGS sequence"/>
</dbReference>
<dbReference type="PANTHER" id="PTHR46567:SF1">
    <property type="entry name" value="MEDIATOR OF RNA POLYMERASE II TRANSCRIPTION SUBUNIT 12"/>
    <property type="match status" value="1"/>
</dbReference>
<dbReference type="SMART" id="SM01281">
    <property type="entry name" value="Med12"/>
    <property type="match status" value="1"/>
</dbReference>
<accession>R7S020</accession>
<sequence>MPGRNNDELPLKIEELRPPTWLLEAHTSADLGYIGYYPPRPDQEEDILTEVAVKNGLALPASVAAETWSAQAIVKDNLAYENAVSDLEELMNQIFARRAEAIPAISPSSFKIPSRVTLNDARRTQWFRELADSKVPLQKLGKSVPHGAKGHDLLDLLYTHEVETSRALWFLRVFGANETAGQRTKPGYDPTGYSVEWAHLVTGYMKKQLGEINLPSAPRPGLNIKQIFKGVLSDPESRERWISRFVYILNLMRSFYSEGLVDNRTFLSWLVLQLGTCNLAQAGFMARLADEYLDGILICRALARPFIDACLTKLNEIYASPTREYLPKLELMLKTFVQRACLVLPDAFISPRMWITHKLLLDEIFSSQDAQDQEIPDPSTSYLRNTLSGHFDDFKTRNEAMLFRDLPKRVLARLSEAVTDVLLLNSISISTDLDTFSFFGPQLSDAVFASKVDRLLTWSVTPLQYGDHRPYAAVTLLRRWLDRAGERATRRDFISPHETLQDLLFHWLDASEVAGEETNLMAVAVLFGELVKCELFEYAIYVQRLIARCEQGLSYAAECGSRHRNFLRWIPLHKSTSSIVTQRKITLHGVRARETPEEQTEKEIRGEIRLLLPDLFSENTDLQTLMGLPVPHLTSFATLLSAPRYEQVRVVRQWLLPILLRTLPSRLADPLTEIQAIRSYCITVELMAQVKCYGSIMDLGITLLESTTSQGLLTVLIETFRRYLAIWASMNVLKRIGEALAVTHNLFKSRGIVSRRLLMLMMDIDHNRILDPTVRKSVEAEFATFAQALHPPDEHPRVVPTHLQEILLLPNDTRPDAAATLANSLWFTYRTASDWGWRVWDNTFASLRLKPTVPFDTATARARSFCYANFLLYVDQHLPNGLDEHVFNWFNGPGISELIAVDAEAWDCITVTLLYLAVNGAMSTATILKGLVYPLWQLALKPPVPGTLQAKSQPSEVYLRAAHDIFARLLLHTDGTSDGIPPTDFIECQRIRTRRADVFQEPHLSLLVSNIPVLVFLEKSEHIPEDLRMTSGDIRSQVCAVTEFRQGIYRNLDMARDAFETLVQYDTLEESLLEPLMDALRLILNVARTNTAAIGSSEWLDTSSLLSPWKLAATAIEVQFTLKQMGERLALGTPHTHGKTKVDRLIAQFLHHHMSTEEADFVADMARGVGPTIVSKFVNMGLWCIAETLKNASAPLSTETVQEVIDVASEQLRLLAHVVEPVRDDPLKIPSMDFQTQDEFFAALTNKMEALDALVSSSVKGTCDMAPQLITHGAVLMARLLQFNLGFKGVWTPKTRDMSSRMCVSVFRLALAHGAGDFLDQVAFPLFLDTFCYLLDEIANDTKSNNSDLFRNYPKIAIMDLPPDMPAEYRQQLRALLPFLPPNEVVADIAFATRDAAGNIITGSAVQNRPWEWTEYLGGQPADENEDHHRSDAIRNSASLSLDLFNARPTGEPIVPYVPTTGDSKVEASIRSFQDDMYSDSLFARDWRETRMSNLHDSTGSGGNRSGRGEGDDELGPLPTFHGSSRRGSPSASSGRSRSAHPSGTSSRLQSPSFQTLAALNGGSTSTTASDTESHAQSHGGGTASSATIGSGKGKRAGKRKAEAAADSDIEFVDDAGPVAPPPKKGKGKAPPKTKAKKR</sequence>
<evidence type="ECO:0000256" key="3">
    <source>
        <dbReference type="ARBA" id="ARBA00019622"/>
    </source>
</evidence>
<evidence type="ECO:0000259" key="9">
    <source>
        <dbReference type="SMART" id="SM01281"/>
    </source>
</evidence>
<evidence type="ECO:0000256" key="5">
    <source>
        <dbReference type="ARBA" id="ARBA00023163"/>
    </source>
</evidence>
<evidence type="ECO:0000256" key="6">
    <source>
        <dbReference type="ARBA" id="ARBA00023242"/>
    </source>
</evidence>
<dbReference type="GeneID" id="18804168"/>
<keyword evidence="6" id="KW-0539">Nucleus</keyword>
<feature type="compositionally biased region" description="Polar residues" evidence="8">
    <location>
        <begin position="1545"/>
        <end position="1571"/>
    </location>
</feature>
<feature type="compositionally biased region" description="Low complexity" evidence="8">
    <location>
        <begin position="1522"/>
        <end position="1544"/>
    </location>
</feature>
<gene>
    <name evidence="10" type="ORF">STEHIDRAFT_172915</name>
</gene>
<evidence type="ECO:0000256" key="2">
    <source>
        <dbReference type="ARBA" id="ARBA00010289"/>
    </source>
</evidence>
<feature type="compositionally biased region" description="Basic residues" evidence="8">
    <location>
        <begin position="1624"/>
        <end position="1639"/>
    </location>
</feature>
<reference evidence="11" key="1">
    <citation type="journal article" date="2012" name="Science">
        <title>The Paleozoic origin of enzymatic lignin decomposition reconstructed from 31 fungal genomes.</title>
        <authorList>
            <person name="Floudas D."/>
            <person name="Binder M."/>
            <person name="Riley R."/>
            <person name="Barry K."/>
            <person name="Blanchette R.A."/>
            <person name="Henrissat B."/>
            <person name="Martinez A.T."/>
            <person name="Otillar R."/>
            <person name="Spatafora J.W."/>
            <person name="Yadav J.S."/>
            <person name="Aerts A."/>
            <person name="Benoit I."/>
            <person name="Boyd A."/>
            <person name="Carlson A."/>
            <person name="Copeland A."/>
            <person name="Coutinho P.M."/>
            <person name="de Vries R.P."/>
            <person name="Ferreira P."/>
            <person name="Findley K."/>
            <person name="Foster B."/>
            <person name="Gaskell J."/>
            <person name="Glotzer D."/>
            <person name="Gorecki P."/>
            <person name="Heitman J."/>
            <person name="Hesse C."/>
            <person name="Hori C."/>
            <person name="Igarashi K."/>
            <person name="Jurgens J.A."/>
            <person name="Kallen N."/>
            <person name="Kersten P."/>
            <person name="Kohler A."/>
            <person name="Kuees U."/>
            <person name="Kumar T.K.A."/>
            <person name="Kuo A."/>
            <person name="LaButti K."/>
            <person name="Larrondo L.F."/>
            <person name="Lindquist E."/>
            <person name="Ling A."/>
            <person name="Lombard V."/>
            <person name="Lucas S."/>
            <person name="Lundell T."/>
            <person name="Martin R."/>
            <person name="McLaughlin D.J."/>
            <person name="Morgenstern I."/>
            <person name="Morin E."/>
            <person name="Murat C."/>
            <person name="Nagy L.G."/>
            <person name="Nolan M."/>
            <person name="Ohm R.A."/>
            <person name="Patyshakuliyeva A."/>
            <person name="Rokas A."/>
            <person name="Ruiz-Duenas F.J."/>
            <person name="Sabat G."/>
            <person name="Salamov A."/>
            <person name="Samejima M."/>
            <person name="Schmutz J."/>
            <person name="Slot J.C."/>
            <person name="St John F."/>
            <person name="Stenlid J."/>
            <person name="Sun H."/>
            <person name="Sun S."/>
            <person name="Syed K."/>
            <person name="Tsang A."/>
            <person name="Wiebenga A."/>
            <person name="Young D."/>
            <person name="Pisabarro A."/>
            <person name="Eastwood D.C."/>
            <person name="Martin F."/>
            <person name="Cullen D."/>
            <person name="Grigoriev I.V."/>
            <person name="Hibbett D.S."/>
        </authorList>
    </citation>
    <scope>NUCLEOTIDE SEQUENCE [LARGE SCALE GENOMIC DNA]</scope>
    <source>
        <strain evidence="11">FP-91666</strain>
    </source>
</reference>
<dbReference type="GO" id="GO:0006357">
    <property type="term" value="P:regulation of transcription by RNA polymerase II"/>
    <property type="evidence" value="ECO:0007669"/>
    <property type="project" value="InterPro"/>
</dbReference>
<evidence type="ECO:0000256" key="1">
    <source>
        <dbReference type="ARBA" id="ARBA00004123"/>
    </source>
</evidence>
<feature type="region of interest" description="Disordered" evidence="8">
    <location>
        <begin position="1493"/>
        <end position="1639"/>
    </location>
</feature>
<dbReference type="PANTHER" id="PTHR46567">
    <property type="entry name" value="MEDIATOR OF RNA POLYMERASE II TRANSCRIPTION SUBUNIT 12"/>
    <property type="match status" value="1"/>
</dbReference>
<dbReference type="Pfam" id="PF09497">
    <property type="entry name" value="Med12"/>
    <property type="match status" value="1"/>
</dbReference>
<dbReference type="InterPro" id="IPR019035">
    <property type="entry name" value="Mediator_Med12"/>
</dbReference>
<dbReference type="KEGG" id="shs:STEHIDRAFT_172915"/>
<dbReference type="GO" id="GO:0016592">
    <property type="term" value="C:mediator complex"/>
    <property type="evidence" value="ECO:0007669"/>
    <property type="project" value="InterPro"/>
</dbReference>